<evidence type="ECO:0000256" key="2">
    <source>
        <dbReference type="SAM" id="SignalP"/>
    </source>
</evidence>
<feature type="compositionally biased region" description="Basic and acidic residues" evidence="1">
    <location>
        <begin position="431"/>
        <end position="441"/>
    </location>
</feature>
<evidence type="ECO:0000313" key="4">
    <source>
        <dbReference type="Proteomes" id="UP001258017"/>
    </source>
</evidence>
<reference evidence="3" key="2">
    <citation type="journal article" date="2023" name="Commun. Biol.">
        <title>Intrasexual cuticular hydrocarbon dimorphism in a wasp sheds light on hydrocarbon biosynthesis genes in Hymenoptera.</title>
        <authorList>
            <person name="Moris V.C."/>
            <person name="Podsiadlowski L."/>
            <person name="Martin S."/>
            <person name="Oeyen J.P."/>
            <person name="Donath A."/>
            <person name="Petersen M."/>
            <person name="Wilbrandt J."/>
            <person name="Misof B."/>
            <person name="Liedtke D."/>
            <person name="Thamm M."/>
            <person name="Scheiner R."/>
            <person name="Schmitt T."/>
            <person name="Niehuis O."/>
        </authorList>
    </citation>
    <scope>NUCLEOTIDE SEQUENCE</scope>
    <source>
        <strain evidence="3">GBR_01_08_01A</strain>
    </source>
</reference>
<feature type="compositionally biased region" description="Polar residues" evidence="1">
    <location>
        <begin position="409"/>
        <end position="425"/>
    </location>
</feature>
<evidence type="ECO:0000313" key="3">
    <source>
        <dbReference type="EMBL" id="KAK2581151.1"/>
    </source>
</evidence>
<dbReference type="EMBL" id="JAIFRP010000042">
    <property type="protein sequence ID" value="KAK2581151.1"/>
    <property type="molecule type" value="Genomic_DNA"/>
</dbReference>
<protein>
    <submittedName>
        <fullName evidence="3">Uncharacterized protein</fullName>
    </submittedName>
</protein>
<accession>A0AAD9RL52</accession>
<gene>
    <name evidence="3" type="ORF">KPH14_007960</name>
</gene>
<feature type="chain" id="PRO_5042170207" evidence="2">
    <location>
        <begin position="21"/>
        <end position="454"/>
    </location>
</feature>
<feature type="signal peptide" evidence="2">
    <location>
        <begin position="1"/>
        <end position="20"/>
    </location>
</feature>
<dbReference type="AlphaFoldDB" id="A0AAD9RL52"/>
<comment type="caution">
    <text evidence="3">The sequence shown here is derived from an EMBL/GenBank/DDBJ whole genome shotgun (WGS) entry which is preliminary data.</text>
</comment>
<sequence>MRRFTLILSFLALASNPSSGLQWSNLLWIGGRQTEVEKPEVVEVIRWSQPVCVVPAKGVKSCLRGLSDLQKEYERVSGKEFEEEQKKIDEIEQSKLYDDVLRDSPDLRSTYELFEQLRPSEEDLVFREDGDNPIAKRTVQLPEKVVEENPREAKFLITPSEKPNLIYVTKVLKAPVTATLVALNCVPDIGIPLCEDDRSLKNVKFSEDESKEEEIDTAKLLETLAKQQSVVDVIRQMMEKPGESRNTVEQAAAVEASETLNLNINEDSKPLEGLELTEILLEKDNGDSDDPNREKRSAKPIVFDKYNYIFSKPASNDSIIINDPVYVIGNPSQHPWWESIQKHYNNAFKKPIYVYQKPFNHTSILEWLFPKKPIAKLDFFQNIFQYINKKKFPSSNNDPVPLTNEESESQISSEKPMNSEVTMTTAAGDRPNPKPVDDTTTRPRNNSFGVNHST</sequence>
<reference evidence="3" key="1">
    <citation type="submission" date="2021-08" db="EMBL/GenBank/DDBJ databases">
        <authorList>
            <person name="Misof B."/>
            <person name="Oliver O."/>
            <person name="Podsiadlowski L."/>
            <person name="Donath A."/>
            <person name="Peters R."/>
            <person name="Mayer C."/>
            <person name="Rust J."/>
            <person name="Gunkel S."/>
            <person name="Lesny P."/>
            <person name="Martin S."/>
            <person name="Oeyen J.P."/>
            <person name="Petersen M."/>
            <person name="Panagiotis P."/>
            <person name="Wilbrandt J."/>
            <person name="Tanja T."/>
        </authorList>
    </citation>
    <scope>NUCLEOTIDE SEQUENCE</scope>
    <source>
        <strain evidence="3">GBR_01_08_01A</strain>
        <tissue evidence="3">Thorax + abdomen</tissue>
    </source>
</reference>
<organism evidence="3 4">
    <name type="scientific">Odynerus spinipes</name>
    <dbReference type="NCBI Taxonomy" id="1348599"/>
    <lineage>
        <taxon>Eukaryota</taxon>
        <taxon>Metazoa</taxon>
        <taxon>Ecdysozoa</taxon>
        <taxon>Arthropoda</taxon>
        <taxon>Hexapoda</taxon>
        <taxon>Insecta</taxon>
        <taxon>Pterygota</taxon>
        <taxon>Neoptera</taxon>
        <taxon>Endopterygota</taxon>
        <taxon>Hymenoptera</taxon>
        <taxon>Apocrita</taxon>
        <taxon>Aculeata</taxon>
        <taxon>Vespoidea</taxon>
        <taxon>Vespidae</taxon>
        <taxon>Eumeninae</taxon>
        <taxon>Odynerus</taxon>
    </lineage>
</organism>
<name>A0AAD9RL52_9HYME</name>
<dbReference type="Proteomes" id="UP001258017">
    <property type="component" value="Unassembled WGS sequence"/>
</dbReference>
<feature type="region of interest" description="Disordered" evidence="1">
    <location>
        <begin position="395"/>
        <end position="454"/>
    </location>
</feature>
<keyword evidence="4" id="KW-1185">Reference proteome</keyword>
<evidence type="ECO:0000256" key="1">
    <source>
        <dbReference type="SAM" id="MobiDB-lite"/>
    </source>
</evidence>
<keyword evidence="2" id="KW-0732">Signal</keyword>
<feature type="compositionally biased region" description="Polar residues" evidence="1">
    <location>
        <begin position="442"/>
        <end position="454"/>
    </location>
</feature>
<proteinExistence type="predicted"/>